<dbReference type="SUPFAM" id="SSF53850">
    <property type="entry name" value="Periplasmic binding protein-like II"/>
    <property type="match status" value="1"/>
</dbReference>
<dbReference type="InterPro" id="IPR030678">
    <property type="entry name" value="Peptide/Ni-bd"/>
</dbReference>
<keyword evidence="1" id="KW-0732">Signal</keyword>
<dbReference type="CDD" id="cd00995">
    <property type="entry name" value="PBP2_NikA_DppA_OppA_like"/>
    <property type="match status" value="1"/>
</dbReference>
<evidence type="ECO:0000313" key="4">
    <source>
        <dbReference type="Proteomes" id="UP000432015"/>
    </source>
</evidence>
<dbReference type="GO" id="GO:1904680">
    <property type="term" value="F:peptide transmembrane transporter activity"/>
    <property type="evidence" value="ECO:0007669"/>
    <property type="project" value="TreeGrafter"/>
</dbReference>
<feature type="chain" id="PRO_5029714989" evidence="1">
    <location>
        <begin position="45"/>
        <end position="544"/>
    </location>
</feature>
<dbReference type="AlphaFoldDB" id="A0A7K1LCP1"/>
<protein>
    <submittedName>
        <fullName evidence="3">ABC transporter substrate-binding protein</fullName>
    </submittedName>
</protein>
<organism evidence="3 4">
    <name type="scientific">Actinomadura litoris</name>
    <dbReference type="NCBI Taxonomy" id="2678616"/>
    <lineage>
        <taxon>Bacteria</taxon>
        <taxon>Bacillati</taxon>
        <taxon>Actinomycetota</taxon>
        <taxon>Actinomycetes</taxon>
        <taxon>Streptosporangiales</taxon>
        <taxon>Thermomonosporaceae</taxon>
        <taxon>Actinomadura</taxon>
    </lineage>
</organism>
<dbReference type="Gene3D" id="3.90.76.10">
    <property type="entry name" value="Dipeptide-binding Protein, Domain 1"/>
    <property type="match status" value="1"/>
</dbReference>
<proteinExistence type="predicted"/>
<dbReference type="InterPro" id="IPR039424">
    <property type="entry name" value="SBP_5"/>
</dbReference>
<dbReference type="PIRSF" id="PIRSF002741">
    <property type="entry name" value="MppA"/>
    <property type="match status" value="1"/>
</dbReference>
<dbReference type="Proteomes" id="UP000432015">
    <property type="component" value="Unassembled WGS sequence"/>
</dbReference>
<dbReference type="GO" id="GO:0015833">
    <property type="term" value="P:peptide transport"/>
    <property type="evidence" value="ECO:0007669"/>
    <property type="project" value="TreeGrafter"/>
</dbReference>
<dbReference type="Gene3D" id="3.40.190.10">
    <property type="entry name" value="Periplasmic binding protein-like II"/>
    <property type="match status" value="1"/>
</dbReference>
<dbReference type="PANTHER" id="PTHR30290:SF83">
    <property type="entry name" value="ABC TRANSPORTER SUBSTRATE-BINDING PROTEIN"/>
    <property type="match status" value="1"/>
</dbReference>
<reference evidence="3 4" key="1">
    <citation type="submission" date="2019-11" db="EMBL/GenBank/DDBJ databases">
        <authorList>
            <person name="Cao P."/>
        </authorList>
    </citation>
    <scope>NUCLEOTIDE SEQUENCE [LARGE SCALE GENOMIC DNA]</scope>
    <source>
        <strain evidence="3 4">NEAU-AAG5</strain>
    </source>
</reference>
<dbReference type="GO" id="GO:0043190">
    <property type="term" value="C:ATP-binding cassette (ABC) transporter complex"/>
    <property type="evidence" value="ECO:0007669"/>
    <property type="project" value="InterPro"/>
</dbReference>
<dbReference type="RefSeq" id="WP_156221669.1">
    <property type="nucleotide sequence ID" value="NZ_WOFH01000019.1"/>
</dbReference>
<feature type="domain" description="Solute-binding protein family 5" evidence="2">
    <location>
        <begin position="92"/>
        <end position="465"/>
    </location>
</feature>
<keyword evidence="4" id="KW-1185">Reference proteome</keyword>
<feature type="signal peptide" evidence="1">
    <location>
        <begin position="1"/>
        <end position="44"/>
    </location>
</feature>
<evidence type="ECO:0000256" key="1">
    <source>
        <dbReference type="SAM" id="SignalP"/>
    </source>
</evidence>
<sequence length="544" mass="60031">MTSLRGASRDVHRRRRGRRATAALGAAALAATLGLSACGGGAEAGDGTFTAGHPEPDHLVPGNTTSSYAFDVLGNLFDNLVGLTPDGKGYNLAAESVTSDDQKVWTIKVRPGRRFHNGEPVTAASFADGWNNAAYGPHAYNANDYFSHIKGYAEMNPEDENAKPEADTLSGVRVVDQNTLKVTLNDPFNQFPLLLTYPAFAPMPKAGLKDLRAFEEHPIGNGPYMMSGKWERNKQIKLVAYPGYTGPRKPKNKGVTWKSYSSADTAYTDLRAGRIDVYQTIPAGKVPEAKRLLGDKFLPRKMGTIDYLGFPVFDKRFANPDLRRAISMAIDRQGINKAVYNGDYIPADSLLPAIIAGHRPNACGELCTFNPAKAKELYARSGGFKGTLELYFSNAQPTYYQWMQIVANSLRQNLGIQDIQFRQVPASDYFGMLNKRTEKGPYRQNWEADYPSAQNYLENMWLSSANRMGWTSKEFDGLVGKANRTADPQEALRFYNQAEDVAIREMPMIPLWTWAGQGGRSDRVGNVTITPYATGLLAYEVTVK</sequence>
<comment type="caution">
    <text evidence="3">The sequence shown here is derived from an EMBL/GenBank/DDBJ whole genome shotgun (WGS) entry which is preliminary data.</text>
</comment>
<dbReference type="PANTHER" id="PTHR30290">
    <property type="entry name" value="PERIPLASMIC BINDING COMPONENT OF ABC TRANSPORTER"/>
    <property type="match status" value="1"/>
</dbReference>
<dbReference type="InterPro" id="IPR000914">
    <property type="entry name" value="SBP_5_dom"/>
</dbReference>
<evidence type="ECO:0000313" key="3">
    <source>
        <dbReference type="EMBL" id="MUN42178.1"/>
    </source>
</evidence>
<dbReference type="Gene3D" id="3.10.105.10">
    <property type="entry name" value="Dipeptide-binding Protein, Domain 3"/>
    <property type="match status" value="1"/>
</dbReference>
<dbReference type="Pfam" id="PF00496">
    <property type="entry name" value="SBP_bac_5"/>
    <property type="match status" value="1"/>
</dbReference>
<evidence type="ECO:0000259" key="2">
    <source>
        <dbReference type="Pfam" id="PF00496"/>
    </source>
</evidence>
<name>A0A7K1LCP1_9ACTN</name>
<accession>A0A7K1LCP1</accession>
<dbReference type="GO" id="GO:0042597">
    <property type="term" value="C:periplasmic space"/>
    <property type="evidence" value="ECO:0007669"/>
    <property type="project" value="UniProtKB-ARBA"/>
</dbReference>
<dbReference type="EMBL" id="WOFH01000019">
    <property type="protein sequence ID" value="MUN42178.1"/>
    <property type="molecule type" value="Genomic_DNA"/>
</dbReference>
<gene>
    <name evidence="3" type="ORF">GNZ18_37180</name>
</gene>